<keyword evidence="2" id="KW-0326">Glycosidase</keyword>
<dbReference type="AlphaFoldDB" id="A0A166BQZ6"/>
<dbReference type="GO" id="GO:1904462">
    <property type="term" value="P:ergosteryl 3-beta-D-glucoside catabolic process"/>
    <property type="evidence" value="ECO:0007669"/>
    <property type="project" value="TreeGrafter"/>
</dbReference>
<feature type="transmembrane region" description="Helical" evidence="4">
    <location>
        <begin position="48"/>
        <end position="72"/>
    </location>
</feature>
<evidence type="ECO:0000259" key="5">
    <source>
        <dbReference type="Pfam" id="PF18564"/>
    </source>
</evidence>
<evidence type="ECO:0000313" key="7">
    <source>
        <dbReference type="EMBL" id="KZP12895.1"/>
    </source>
</evidence>
<sequence length="469" mass="52240">MSGSSAVVFTVFGVRFAGYMFTSNLVMYTYDWLLSISEEVEIVSRSGLTWSIAIYFLSRTSQLVFLFFAMVFTEPLANWVNCTAFSIGLVTSTSVAIISTSFLFFLRVRAVYLQSRTITILFGALWVVTASVGIGFTAFEMHGAGRVPYTAYCAHPTVKHDYVPITMMFVHDTMVFLVISYRLVADAVTVGDWHSRVRSIVTGKGLFSLSRSLMKGGQLYYLATTVFFFANLALMTSPSIHYNWLRYELIGLYLGFTNMVACLIFRGVALGQVENTPTQLAWRRLDVQHSSFDKEARARDSAYDFLTDRARAVLAFCRAFPFATIATPTDIQFDIAEAHFRLTVRVTPRVEDLAMSVSTVGDKAEEPATEIYVPLVHYADAQYFPQPDAADAEHGAKDDGVVRTPGASRNTSTINLSAMPPHEPLSSRIPAAVLDIAMQVSAGRWEVEGQTLRWWYRAEGERGRGGVHD</sequence>
<feature type="region of interest" description="Disordered" evidence="3">
    <location>
        <begin position="390"/>
        <end position="422"/>
    </location>
</feature>
<evidence type="ECO:0000256" key="1">
    <source>
        <dbReference type="ARBA" id="ARBA00022801"/>
    </source>
</evidence>
<feature type="transmembrane region" description="Helical" evidence="4">
    <location>
        <begin position="6"/>
        <end position="27"/>
    </location>
</feature>
<dbReference type="Pfam" id="PF20151">
    <property type="entry name" value="DUF6533"/>
    <property type="match status" value="1"/>
</dbReference>
<dbReference type="InterPro" id="IPR052066">
    <property type="entry name" value="Glycosphingolipid_Hydrolases"/>
</dbReference>
<feature type="domain" description="DUF6533" evidence="6">
    <location>
        <begin position="19"/>
        <end position="60"/>
    </location>
</feature>
<dbReference type="PANTHER" id="PTHR31308:SF6">
    <property type="entry name" value="GLYCOSIDE HYDROLASE FAMILY 5 C-TERMINAL DOMAIN-CONTAINING PROTEIN"/>
    <property type="match status" value="1"/>
</dbReference>
<gene>
    <name evidence="7" type="ORF">FIBSPDRAFT_1049811</name>
</gene>
<keyword evidence="4" id="KW-1133">Transmembrane helix</keyword>
<proteinExistence type="predicted"/>
<dbReference type="PANTHER" id="PTHR31308">
    <property type="match status" value="1"/>
</dbReference>
<dbReference type="Proteomes" id="UP000076532">
    <property type="component" value="Unassembled WGS sequence"/>
</dbReference>
<evidence type="ECO:0000256" key="2">
    <source>
        <dbReference type="ARBA" id="ARBA00023295"/>
    </source>
</evidence>
<reference evidence="7 8" key="1">
    <citation type="journal article" date="2016" name="Mol. Biol. Evol.">
        <title>Comparative Genomics of Early-Diverging Mushroom-Forming Fungi Provides Insights into the Origins of Lignocellulose Decay Capabilities.</title>
        <authorList>
            <person name="Nagy L.G."/>
            <person name="Riley R."/>
            <person name="Tritt A."/>
            <person name="Adam C."/>
            <person name="Daum C."/>
            <person name="Floudas D."/>
            <person name="Sun H."/>
            <person name="Yadav J.S."/>
            <person name="Pangilinan J."/>
            <person name="Larsson K.H."/>
            <person name="Matsuura K."/>
            <person name="Barry K."/>
            <person name="Labutti K."/>
            <person name="Kuo R."/>
            <person name="Ohm R.A."/>
            <person name="Bhattacharya S.S."/>
            <person name="Shirouzu T."/>
            <person name="Yoshinaga Y."/>
            <person name="Martin F.M."/>
            <person name="Grigoriev I.V."/>
            <person name="Hibbett D.S."/>
        </authorList>
    </citation>
    <scope>NUCLEOTIDE SEQUENCE [LARGE SCALE GENOMIC DNA]</scope>
    <source>
        <strain evidence="7 8">CBS 109695</strain>
    </source>
</reference>
<protein>
    <submittedName>
        <fullName evidence="7">Uncharacterized protein</fullName>
    </submittedName>
</protein>
<feature type="transmembrane region" description="Helical" evidence="4">
    <location>
        <begin position="219"/>
        <end position="237"/>
    </location>
</feature>
<keyword evidence="4" id="KW-0812">Transmembrane</keyword>
<dbReference type="InterPro" id="IPR045340">
    <property type="entry name" value="DUF6533"/>
</dbReference>
<evidence type="ECO:0000256" key="3">
    <source>
        <dbReference type="SAM" id="MobiDB-lite"/>
    </source>
</evidence>
<keyword evidence="8" id="KW-1185">Reference proteome</keyword>
<feature type="transmembrane region" description="Helical" evidence="4">
    <location>
        <begin position="84"/>
        <end position="106"/>
    </location>
</feature>
<feature type="transmembrane region" description="Helical" evidence="4">
    <location>
        <begin position="118"/>
        <end position="139"/>
    </location>
</feature>
<feature type="transmembrane region" description="Helical" evidence="4">
    <location>
        <begin position="249"/>
        <end position="269"/>
    </location>
</feature>
<feature type="compositionally biased region" description="Polar residues" evidence="3">
    <location>
        <begin position="407"/>
        <end position="416"/>
    </location>
</feature>
<evidence type="ECO:0000259" key="6">
    <source>
        <dbReference type="Pfam" id="PF20151"/>
    </source>
</evidence>
<accession>A0A166BQZ6</accession>
<feature type="compositionally biased region" description="Basic and acidic residues" evidence="3">
    <location>
        <begin position="391"/>
        <end position="401"/>
    </location>
</feature>
<dbReference type="EMBL" id="KV417641">
    <property type="protein sequence ID" value="KZP12895.1"/>
    <property type="molecule type" value="Genomic_DNA"/>
</dbReference>
<feature type="domain" description="Glycoside hydrolase family 5 C-terminal" evidence="5">
    <location>
        <begin position="318"/>
        <end position="381"/>
    </location>
</feature>
<keyword evidence="4" id="KW-0472">Membrane</keyword>
<dbReference type="InterPro" id="IPR041036">
    <property type="entry name" value="GH5_C"/>
</dbReference>
<keyword evidence="1" id="KW-0378">Hydrolase</keyword>
<dbReference type="GO" id="GO:0050295">
    <property type="term" value="F:steryl-beta-glucosidase activity"/>
    <property type="evidence" value="ECO:0007669"/>
    <property type="project" value="TreeGrafter"/>
</dbReference>
<organism evidence="7 8">
    <name type="scientific">Athelia psychrophila</name>
    <dbReference type="NCBI Taxonomy" id="1759441"/>
    <lineage>
        <taxon>Eukaryota</taxon>
        <taxon>Fungi</taxon>
        <taxon>Dikarya</taxon>
        <taxon>Basidiomycota</taxon>
        <taxon>Agaricomycotina</taxon>
        <taxon>Agaricomycetes</taxon>
        <taxon>Agaricomycetidae</taxon>
        <taxon>Atheliales</taxon>
        <taxon>Atheliaceae</taxon>
        <taxon>Athelia</taxon>
    </lineage>
</organism>
<dbReference type="Pfam" id="PF18564">
    <property type="entry name" value="Glyco_hydro_5_C"/>
    <property type="match status" value="1"/>
</dbReference>
<evidence type="ECO:0000313" key="8">
    <source>
        <dbReference type="Proteomes" id="UP000076532"/>
    </source>
</evidence>
<name>A0A166BQZ6_9AGAM</name>
<dbReference type="OrthoDB" id="9971853at2759"/>
<evidence type="ECO:0000256" key="4">
    <source>
        <dbReference type="SAM" id="Phobius"/>
    </source>
</evidence>